<reference evidence="2 3" key="1">
    <citation type="journal article" date="2020" name="Microbiol. Resour. Announc.">
        <title>Draft Genome Sequence of a Cladosporium Species Isolated from the Mesophotic Ascidian Didemnum maculosum.</title>
        <authorList>
            <person name="Gioti A."/>
            <person name="Siaperas R."/>
            <person name="Nikolaivits E."/>
            <person name="Le Goff G."/>
            <person name="Ouazzani J."/>
            <person name="Kotoulas G."/>
            <person name="Topakas E."/>
        </authorList>
    </citation>
    <scope>NUCLEOTIDE SEQUENCE [LARGE SCALE GENOMIC DNA]</scope>
    <source>
        <strain evidence="2 3">TM138-S3</strain>
    </source>
</reference>
<dbReference type="Pfam" id="PF12697">
    <property type="entry name" value="Abhydrolase_6"/>
    <property type="match status" value="1"/>
</dbReference>
<organism evidence="2 3">
    <name type="scientific">Cladosporium halotolerans</name>
    <dbReference type="NCBI Taxonomy" id="1052096"/>
    <lineage>
        <taxon>Eukaryota</taxon>
        <taxon>Fungi</taxon>
        <taxon>Dikarya</taxon>
        <taxon>Ascomycota</taxon>
        <taxon>Pezizomycotina</taxon>
        <taxon>Dothideomycetes</taxon>
        <taxon>Dothideomycetidae</taxon>
        <taxon>Cladosporiales</taxon>
        <taxon>Cladosporiaceae</taxon>
        <taxon>Cladosporium</taxon>
    </lineage>
</organism>
<dbReference type="EMBL" id="JAAQHG020000009">
    <property type="protein sequence ID" value="KAL1587617.1"/>
    <property type="molecule type" value="Genomic_DNA"/>
</dbReference>
<dbReference type="SUPFAM" id="SSF53474">
    <property type="entry name" value="alpha/beta-Hydrolases"/>
    <property type="match status" value="1"/>
</dbReference>
<name>A0AB34KUZ0_9PEZI</name>
<accession>A0AB34KUZ0</accession>
<dbReference type="PANTHER" id="PTHR12277:SF81">
    <property type="entry name" value="PROTEIN ABHD13"/>
    <property type="match status" value="1"/>
</dbReference>
<dbReference type="PANTHER" id="PTHR12277">
    <property type="entry name" value="ALPHA/BETA HYDROLASE DOMAIN-CONTAINING PROTEIN"/>
    <property type="match status" value="1"/>
</dbReference>
<protein>
    <recommendedName>
        <fullName evidence="1">AB hydrolase-1 domain-containing protein</fullName>
    </recommendedName>
</protein>
<evidence type="ECO:0000259" key="1">
    <source>
        <dbReference type="Pfam" id="PF12697"/>
    </source>
</evidence>
<dbReference type="AlphaFoldDB" id="A0AB34KUZ0"/>
<feature type="domain" description="AB hydrolase-1" evidence="1">
    <location>
        <begin position="126"/>
        <end position="353"/>
    </location>
</feature>
<dbReference type="InterPro" id="IPR000073">
    <property type="entry name" value="AB_hydrolase_1"/>
</dbReference>
<dbReference type="Gene3D" id="3.40.50.1820">
    <property type="entry name" value="alpha/beta hydrolase"/>
    <property type="match status" value="1"/>
</dbReference>
<evidence type="ECO:0000313" key="2">
    <source>
        <dbReference type="EMBL" id="KAL1587617.1"/>
    </source>
</evidence>
<evidence type="ECO:0000313" key="3">
    <source>
        <dbReference type="Proteomes" id="UP000803884"/>
    </source>
</evidence>
<dbReference type="Proteomes" id="UP000803884">
    <property type="component" value="Unassembled WGS sequence"/>
</dbReference>
<proteinExistence type="predicted"/>
<dbReference type="RefSeq" id="XP_069230722.1">
    <property type="nucleotide sequence ID" value="XM_069372264.1"/>
</dbReference>
<sequence length="395" mass="43443">MLILCVKFVAALAVGLASLYAGLLAALTTQFIQRHAVYLHAFQMTGDKDLNVPEMFGFLRGQVTPFNIHSSDGTPLHSWHILPIGLYRKHQANLMEGPTGLAHDVTSTPGFNLLRDDPEALLAIHFHGAGGNMGSGYRIPNYRALTAGNPDKIHVLTFDYRGFGKSPGSPTENDIIQDAISVVDWALHVAKIPPFRILIFGQSLGTAVNMAVAQHYSTLNEPIIFAGHIMIAPFVDVPTLVTTYKIAGTIPVLSPVAQYPMLFNFLKSHIKEDWSTKTRIANYVRANEASAHQYRITLIHAEDDYDIPWHHTPTLFWHAANATSSHEIGQDDVAEWKSNEGQDIGHAGHEAHWRTHHGVISEYLLKYGLHDVVMGAPIVTLAAMRIFDGANVSSG</sequence>
<gene>
    <name evidence="2" type="ORF">WHR41_03658</name>
</gene>
<dbReference type="GeneID" id="96005102"/>
<comment type="caution">
    <text evidence="2">The sequence shown here is derived from an EMBL/GenBank/DDBJ whole genome shotgun (WGS) entry which is preliminary data.</text>
</comment>
<dbReference type="InterPro" id="IPR029058">
    <property type="entry name" value="AB_hydrolase_fold"/>
</dbReference>
<keyword evidence="3" id="KW-1185">Reference proteome</keyword>